<accession>A0ACA9RV35</accession>
<evidence type="ECO:0000313" key="1">
    <source>
        <dbReference type="EMBL" id="CAG8810911.1"/>
    </source>
</evidence>
<keyword evidence="2" id="KW-1185">Reference proteome</keyword>
<dbReference type="EMBL" id="CAJVQC010071780">
    <property type="protein sequence ID" value="CAG8810911.1"/>
    <property type="molecule type" value="Genomic_DNA"/>
</dbReference>
<name>A0ACA9RV35_9GLOM</name>
<organism evidence="1 2">
    <name type="scientific">Racocetra persica</name>
    <dbReference type="NCBI Taxonomy" id="160502"/>
    <lineage>
        <taxon>Eukaryota</taxon>
        <taxon>Fungi</taxon>
        <taxon>Fungi incertae sedis</taxon>
        <taxon>Mucoromycota</taxon>
        <taxon>Glomeromycotina</taxon>
        <taxon>Glomeromycetes</taxon>
        <taxon>Diversisporales</taxon>
        <taxon>Gigasporaceae</taxon>
        <taxon>Racocetra</taxon>
    </lineage>
</organism>
<dbReference type="Proteomes" id="UP000789920">
    <property type="component" value="Unassembled WGS sequence"/>
</dbReference>
<protein>
    <submittedName>
        <fullName evidence="1">14622_t:CDS:1</fullName>
    </submittedName>
</protein>
<gene>
    <name evidence="1" type="ORF">RPERSI_LOCUS23188</name>
</gene>
<sequence>FVQNFELVTEELINTIKASEPIDNSQIKLYDIKWMLFHHLTSFFEICNYALIGFGLLNETLSVKHKKSGLRALAQKVQNMSLTIKNHLTSLKKQLSCLKELFKNDVEDSDQILLYIKSEPHVEFCDEEESIPLIREILGKIKTNWQNNILNMIKEIESKVETTEK</sequence>
<reference evidence="1" key="1">
    <citation type="submission" date="2021-06" db="EMBL/GenBank/DDBJ databases">
        <authorList>
            <person name="Kallberg Y."/>
            <person name="Tangrot J."/>
            <person name="Rosling A."/>
        </authorList>
    </citation>
    <scope>NUCLEOTIDE SEQUENCE</scope>
    <source>
        <strain evidence="1">MA461A</strain>
    </source>
</reference>
<evidence type="ECO:0000313" key="2">
    <source>
        <dbReference type="Proteomes" id="UP000789920"/>
    </source>
</evidence>
<comment type="caution">
    <text evidence="1">The sequence shown here is derived from an EMBL/GenBank/DDBJ whole genome shotgun (WGS) entry which is preliminary data.</text>
</comment>
<proteinExistence type="predicted"/>
<feature type="non-terminal residue" evidence="1">
    <location>
        <position position="1"/>
    </location>
</feature>